<protein>
    <recommendedName>
        <fullName evidence="4 5">Large ribosomal subunit protein uL10</fullName>
    </recommendedName>
</protein>
<dbReference type="PANTHER" id="PTHR11560">
    <property type="entry name" value="39S RIBOSOMAL PROTEIN L10, MITOCHONDRIAL"/>
    <property type="match status" value="1"/>
</dbReference>
<dbReference type="InterPro" id="IPR001790">
    <property type="entry name" value="Ribosomal_uL10"/>
</dbReference>
<evidence type="ECO:0000313" key="6">
    <source>
        <dbReference type="EMBL" id="PIT97224.1"/>
    </source>
</evidence>
<dbReference type="NCBIfam" id="NF000955">
    <property type="entry name" value="PRK00099.1-1"/>
    <property type="match status" value="1"/>
</dbReference>
<dbReference type="Gene3D" id="3.30.70.1730">
    <property type="match status" value="1"/>
</dbReference>
<evidence type="ECO:0000256" key="1">
    <source>
        <dbReference type="ARBA" id="ARBA00008889"/>
    </source>
</evidence>
<dbReference type="HAMAP" id="MF_00362">
    <property type="entry name" value="Ribosomal_uL10"/>
    <property type="match status" value="1"/>
</dbReference>
<comment type="caution">
    <text evidence="6">The sequence shown here is derived from an EMBL/GenBank/DDBJ whole genome shotgun (WGS) entry which is preliminary data.</text>
</comment>
<dbReference type="Gene3D" id="6.10.250.290">
    <property type="match status" value="1"/>
</dbReference>
<dbReference type="SUPFAM" id="SSF160369">
    <property type="entry name" value="Ribosomal protein L10-like"/>
    <property type="match status" value="1"/>
</dbReference>
<organism evidence="6 7">
    <name type="scientific">Candidatus Berkelbacteria bacterium CG10_big_fil_rev_8_21_14_0_10_41_12</name>
    <dbReference type="NCBI Taxonomy" id="1974513"/>
    <lineage>
        <taxon>Bacteria</taxon>
        <taxon>Candidatus Berkelbacteria</taxon>
    </lineage>
</organism>
<comment type="subunit">
    <text evidence="5">Part of the ribosomal stalk of the 50S ribosomal subunit. The N-terminus interacts with L11 and the large rRNA to form the base of the stalk. The C-terminus forms an elongated spine to which L12 dimers bind in a sequential fashion forming a multimeric L10(L12)X complex.</text>
</comment>
<comment type="function">
    <text evidence="5">Forms part of the ribosomal stalk, playing a central role in the interaction of the ribosome with GTP-bound translation factors.</text>
</comment>
<dbReference type="AlphaFoldDB" id="A0A2M6WWP9"/>
<dbReference type="InterPro" id="IPR043141">
    <property type="entry name" value="Ribosomal_uL10-like_sf"/>
</dbReference>
<reference evidence="7" key="1">
    <citation type="submission" date="2017-09" db="EMBL/GenBank/DDBJ databases">
        <title>Depth-based differentiation of microbial function through sediment-hosted aquifers and enrichment of novel symbionts in the deep terrestrial subsurface.</title>
        <authorList>
            <person name="Probst A.J."/>
            <person name="Ladd B."/>
            <person name="Jarett J.K."/>
            <person name="Geller-Mcgrath D.E."/>
            <person name="Sieber C.M.K."/>
            <person name="Emerson J.B."/>
            <person name="Anantharaman K."/>
            <person name="Thomas B.C."/>
            <person name="Malmstrom R."/>
            <person name="Stieglmeier M."/>
            <person name="Klingl A."/>
            <person name="Woyke T."/>
            <person name="Ryan C.M."/>
            <person name="Banfield J.F."/>
        </authorList>
    </citation>
    <scope>NUCLEOTIDE SEQUENCE [LARGE SCALE GENOMIC DNA]</scope>
</reference>
<dbReference type="GO" id="GO:0070180">
    <property type="term" value="F:large ribosomal subunit rRNA binding"/>
    <property type="evidence" value="ECO:0007669"/>
    <property type="project" value="UniProtKB-UniRule"/>
</dbReference>
<dbReference type="Proteomes" id="UP000228596">
    <property type="component" value="Unassembled WGS sequence"/>
</dbReference>
<sequence>MLLTRENKTQKIEELTKLFSSSGAVVVSNYSKLSATEITDLRKQLNGQGIKLVVAKNSLVKIVLEKLARSMPEGILDQPIAIAFGADEVETSKILYEFSKANENLKILGGIVNSENTNAAQIKALALLPGRDELYAKVVGSIAAPISGFVNVVGGNLRGLVSVLGQYQSKIK</sequence>
<accession>A0A2M6WWP9</accession>
<dbReference type="GO" id="GO:0006412">
    <property type="term" value="P:translation"/>
    <property type="evidence" value="ECO:0007669"/>
    <property type="project" value="UniProtKB-UniRule"/>
</dbReference>
<keyword evidence="5" id="KW-0699">rRNA-binding</keyword>
<proteinExistence type="inferred from homology"/>
<name>A0A2M6WWP9_9BACT</name>
<evidence type="ECO:0000256" key="2">
    <source>
        <dbReference type="ARBA" id="ARBA00022980"/>
    </source>
</evidence>
<keyword evidence="3 5" id="KW-0687">Ribonucleoprotein</keyword>
<dbReference type="CDD" id="cd05797">
    <property type="entry name" value="Ribosomal_L10"/>
    <property type="match status" value="1"/>
</dbReference>
<comment type="similarity">
    <text evidence="1 5">Belongs to the universal ribosomal protein uL10 family.</text>
</comment>
<dbReference type="GO" id="GO:0005840">
    <property type="term" value="C:ribosome"/>
    <property type="evidence" value="ECO:0007669"/>
    <property type="project" value="UniProtKB-KW"/>
</dbReference>
<keyword evidence="2 5" id="KW-0689">Ribosomal protein</keyword>
<keyword evidence="5" id="KW-0694">RNA-binding</keyword>
<evidence type="ECO:0000256" key="3">
    <source>
        <dbReference type="ARBA" id="ARBA00023274"/>
    </source>
</evidence>
<dbReference type="InterPro" id="IPR047865">
    <property type="entry name" value="Ribosomal_uL10_bac_type"/>
</dbReference>
<gene>
    <name evidence="5 6" type="primary">rplJ</name>
    <name evidence="6" type="ORF">COT77_02540</name>
</gene>
<dbReference type="Pfam" id="PF00466">
    <property type="entry name" value="Ribosomal_L10"/>
    <property type="match status" value="1"/>
</dbReference>
<evidence type="ECO:0000256" key="5">
    <source>
        <dbReference type="HAMAP-Rule" id="MF_00362"/>
    </source>
</evidence>
<dbReference type="EMBL" id="PEZV01000027">
    <property type="protein sequence ID" value="PIT97224.1"/>
    <property type="molecule type" value="Genomic_DNA"/>
</dbReference>
<dbReference type="InterPro" id="IPR022973">
    <property type="entry name" value="Ribosomal_uL10_bac"/>
</dbReference>
<evidence type="ECO:0000313" key="7">
    <source>
        <dbReference type="Proteomes" id="UP000228596"/>
    </source>
</evidence>
<dbReference type="GO" id="GO:1990904">
    <property type="term" value="C:ribonucleoprotein complex"/>
    <property type="evidence" value="ECO:0007669"/>
    <property type="project" value="UniProtKB-KW"/>
</dbReference>
<evidence type="ECO:0000256" key="4">
    <source>
        <dbReference type="ARBA" id="ARBA00035202"/>
    </source>
</evidence>